<feature type="domain" description="Plastocyanin-like" evidence="6">
    <location>
        <begin position="446"/>
        <end position="563"/>
    </location>
</feature>
<feature type="region of interest" description="Disordered" evidence="4">
    <location>
        <begin position="351"/>
        <end position="399"/>
    </location>
</feature>
<dbReference type="AlphaFoldDB" id="A0A518N172"/>
<dbReference type="PROSITE" id="PS00080">
    <property type="entry name" value="MULTICOPPER_OXIDASE2"/>
    <property type="match status" value="1"/>
</dbReference>
<dbReference type="InterPro" id="IPR008972">
    <property type="entry name" value="Cupredoxin"/>
</dbReference>
<name>A0A518N172_9GAMM</name>
<dbReference type="Pfam" id="PF07731">
    <property type="entry name" value="Cu-oxidase_2"/>
    <property type="match status" value="1"/>
</dbReference>
<dbReference type="PANTHER" id="PTHR11709">
    <property type="entry name" value="MULTI-COPPER OXIDASE"/>
    <property type="match status" value="1"/>
</dbReference>
<dbReference type="InterPro" id="IPR011707">
    <property type="entry name" value="Cu-oxidase-like_N"/>
</dbReference>
<dbReference type="Proteomes" id="UP000316584">
    <property type="component" value="Chromosome"/>
</dbReference>
<feature type="domain" description="Plastocyanin-like" evidence="5">
    <location>
        <begin position="135"/>
        <end position="309"/>
    </location>
</feature>
<dbReference type="InterPro" id="IPR045087">
    <property type="entry name" value="Cu-oxidase_fam"/>
</dbReference>
<dbReference type="SUPFAM" id="SSF49503">
    <property type="entry name" value="Cupredoxins"/>
    <property type="match status" value="3"/>
</dbReference>
<sequence length="565" mass="62004">MPVLSGSRFDLAIGRSAVDFTGRARLATTVNGSLPGPLLRFREGDTVTLRVANRLRDAMTSIHWHGLLLPANMDGVPGLSFDGIAPGESWEYRFDVRQSGTYWYHSHSMFQEQAGLYGALVIDPLEPAPYHFDREHVVLLSDWTDMDPAALFRRMKKDSAYDNWYRPTVGDFVRDARANGFGQALRERAMWDRMRMTPSDISDINGHTYTYLLNGAAPAGNWTGLFRPGEKLLLRFINASAMTYFDVRIPGLKMTVVAADGQYIHPVTVDEFRIAVAETFDVLVEPAGADAFAIFAQDSGRTGYARGTLAVRHGLAPPVPALDPRPLLTMDDMGHGGMDHGAHGAHAAMGQALPAGPAGTDHSAHAGMDHSAHGGHVAHGAGPGPGADGMQAHPASEDGNPLVDMQAMSLAPKLDDPGVGLRGNGRTVLTYGAMRSLFDDPDGREPGREVELHLTGHMEKFAWSFDGRKFMDAEPLRLRYGERLRISLVNDTMMSHPIHLHGMWSDVEDEGGGFQLRKHTVDMPPGTKRSFRVRADALGRWAFHCHLLYHMEAGMMREVRVEEGA</sequence>
<dbReference type="InterPro" id="IPR034282">
    <property type="entry name" value="CuRO_2_CopA"/>
</dbReference>
<evidence type="ECO:0000256" key="3">
    <source>
        <dbReference type="ARBA" id="ARBA00023008"/>
    </source>
</evidence>
<accession>A0A518N172</accession>
<dbReference type="KEGG" id="lug:FPZ22_01085"/>
<keyword evidence="3" id="KW-0186">Copper</keyword>
<dbReference type="Pfam" id="PF07732">
    <property type="entry name" value="Cu-oxidase_3"/>
    <property type="match status" value="1"/>
</dbReference>
<evidence type="ECO:0000256" key="1">
    <source>
        <dbReference type="ARBA" id="ARBA00022723"/>
    </source>
</evidence>
<dbReference type="CDD" id="cd13874">
    <property type="entry name" value="CuRO_2_CopA"/>
    <property type="match status" value="1"/>
</dbReference>
<dbReference type="Pfam" id="PF00394">
    <property type="entry name" value="Cu-oxidase"/>
    <property type="match status" value="1"/>
</dbReference>
<dbReference type="CDD" id="cd13896">
    <property type="entry name" value="CuRO_3_CopA"/>
    <property type="match status" value="1"/>
</dbReference>
<keyword evidence="1" id="KW-0479">Metal-binding</keyword>
<protein>
    <submittedName>
        <fullName evidence="8">Copper resistance system multicopper oxidase</fullName>
    </submittedName>
</protein>
<keyword evidence="9" id="KW-1185">Reference proteome</keyword>
<dbReference type="EMBL" id="CP042218">
    <property type="protein sequence ID" value="QDW65666.1"/>
    <property type="molecule type" value="Genomic_DNA"/>
</dbReference>
<dbReference type="InterPro" id="IPR034279">
    <property type="entry name" value="CuRO_3_CopA"/>
</dbReference>
<dbReference type="GO" id="GO:0005507">
    <property type="term" value="F:copper ion binding"/>
    <property type="evidence" value="ECO:0007669"/>
    <property type="project" value="InterPro"/>
</dbReference>
<evidence type="ECO:0000256" key="2">
    <source>
        <dbReference type="ARBA" id="ARBA00023002"/>
    </source>
</evidence>
<evidence type="ECO:0000259" key="5">
    <source>
        <dbReference type="Pfam" id="PF00394"/>
    </source>
</evidence>
<dbReference type="GO" id="GO:0042597">
    <property type="term" value="C:periplasmic space"/>
    <property type="evidence" value="ECO:0007669"/>
    <property type="project" value="InterPro"/>
</dbReference>
<feature type="compositionally biased region" description="Basic and acidic residues" evidence="4">
    <location>
        <begin position="362"/>
        <end position="372"/>
    </location>
</feature>
<evidence type="ECO:0000256" key="4">
    <source>
        <dbReference type="SAM" id="MobiDB-lite"/>
    </source>
</evidence>
<feature type="domain" description="Plastocyanin-like" evidence="7">
    <location>
        <begin position="17"/>
        <end position="124"/>
    </location>
</feature>
<reference evidence="8 9" key="1">
    <citation type="submission" date="2019-07" db="EMBL/GenBank/DDBJ databases">
        <title>Full genome sequence of Luteimonas sp. Gr-4.</title>
        <authorList>
            <person name="Im W.-T."/>
        </authorList>
    </citation>
    <scope>NUCLEOTIDE SEQUENCE [LARGE SCALE GENOMIC DNA]</scope>
    <source>
        <strain evidence="8 9">Gr-4</strain>
    </source>
</reference>
<dbReference type="PROSITE" id="PS00079">
    <property type="entry name" value="MULTICOPPER_OXIDASE1"/>
    <property type="match status" value="2"/>
</dbReference>
<dbReference type="Gene3D" id="2.60.40.420">
    <property type="entry name" value="Cupredoxins - blue copper proteins"/>
    <property type="match status" value="3"/>
</dbReference>
<dbReference type="InterPro" id="IPR002355">
    <property type="entry name" value="Cu_oxidase_Cu_BS"/>
</dbReference>
<dbReference type="InterPro" id="IPR011706">
    <property type="entry name" value="Cu-oxidase_C"/>
</dbReference>
<evidence type="ECO:0000259" key="6">
    <source>
        <dbReference type="Pfam" id="PF07731"/>
    </source>
</evidence>
<proteinExistence type="predicted"/>
<evidence type="ECO:0000259" key="7">
    <source>
        <dbReference type="Pfam" id="PF07732"/>
    </source>
</evidence>
<dbReference type="PANTHER" id="PTHR11709:SF394">
    <property type="entry name" value="FI03373P-RELATED"/>
    <property type="match status" value="1"/>
</dbReference>
<dbReference type="GO" id="GO:0016491">
    <property type="term" value="F:oxidoreductase activity"/>
    <property type="evidence" value="ECO:0007669"/>
    <property type="project" value="UniProtKB-KW"/>
</dbReference>
<dbReference type="InterPro" id="IPR033138">
    <property type="entry name" value="Cu_oxidase_CS"/>
</dbReference>
<gene>
    <name evidence="8" type="ORF">FPZ22_01085</name>
</gene>
<keyword evidence="2" id="KW-0560">Oxidoreductase</keyword>
<dbReference type="OrthoDB" id="9757546at2"/>
<dbReference type="InterPro" id="IPR006376">
    <property type="entry name" value="Cu-R_CopA"/>
</dbReference>
<dbReference type="InterPro" id="IPR001117">
    <property type="entry name" value="Cu-oxidase_2nd"/>
</dbReference>
<evidence type="ECO:0000313" key="8">
    <source>
        <dbReference type="EMBL" id="QDW65666.1"/>
    </source>
</evidence>
<evidence type="ECO:0000313" key="9">
    <source>
        <dbReference type="Proteomes" id="UP000316584"/>
    </source>
</evidence>
<organism evidence="8 9">
    <name type="scientific">Luteimonas granuli</name>
    <dbReference type="NCBI Taxonomy" id="1176533"/>
    <lineage>
        <taxon>Bacteria</taxon>
        <taxon>Pseudomonadati</taxon>
        <taxon>Pseudomonadota</taxon>
        <taxon>Gammaproteobacteria</taxon>
        <taxon>Lysobacterales</taxon>
        <taxon>Lysobacteraceae</taxon>
        <taxon>Luteimonas</taxon>
    </lineage>
</organism>
<dbReference type="NCBIfam" id="TIGR01480">
    <property type="entry name" value="copper_res_A"/>
    <property type="match status" value="1"/>
</dbReference>